<accession>F0F9G9</accession>
<evidence type="ECO:0000313" key="3">
    <source>
        <dbReference type="Proteomes" id="UP000005697"/>
    </source>
</evidence>
<dbReference type="AlphaFoldDB" id="F0F9G9"/>
<name>F0F9G9_9BACT</name>
<keyword evidence="3" id="KW-1185">Reference proteome</keyword>
<gene>
    <name evidence="2" type="ORF">HMPREF9141_2236</name>
</gene>
<dbReference type="EMBL" id="AEWX01000030">
    <property type="protein sequence ID" value="EGC19197.1"/>
    <property type="molecule type" value="Genomic_DNA"/>
</dbReference>
<organism evidence="2 3">
    <name type="scientific">Prevotella multiformis DSM 16608</name>
    <dbReference type="NCBI Taxonomy" id="888743"/>
    <lineage>
        <taxon>Bacteria</taxon>
        <taxon>Pseudomonadati</taxon>
        <taxon>Bacteroidota</taxon>
        <taxon>Bacteroidia</taxon>
        <taxon>Bacteroidales</taxon>
        <taxon>Prevotellaceae</taxon>
        <taxon>Prevotella</taxon>
    </lineage>
</organism>
<dbReference type="HOGENOM" id="CLU_2344303_0_0_10"/>
<evidence type="ECO:0000256" key="1">
    <source>
        <dbReference type="SAM" id="MobiDB-lite"/>
    </source>
</evidence>
<sequence>MSVSDAGRETGGGERGFRNPPDLTEFAERLRFMKPVEQRRSFFHFGEFYIKTSLYEAGGTKKMFFLSGIDTKIMLIFVAPIQQGGTNNEISYRNTEL</sequence>
<proteinExistence type="predicted"/>
<reference evidence="2 3" key="1">
    <citation type="submission" date="2011-01" db="EMBL/GenBank/DDBJ databases">
        <authorList>
            <person name="Muzny D."/>
            <person name="Qin X."/>
            <person name="Deng J."/>
            <person name="Jiang H."/>
            <person name="Liu Y."/>
            <person name="Qu J."/>
            <person name="Song X.-Z."/>
            <person name="Zhang L."/>
            <person name="Thornton R."/>
            <person name="Coyle M."/>
            <person name="Francisco L."/>
            <person name="Jackson L."/>
            <person name="Javaid M."/>
            <person name="Korchina V."/>
            <person name="Kovar C."/>
            <person name="Mata R."/>
            <person name="Mathew T."/>
            <person name="Ngo R."/>
            <person name="Nguyen L."/>
            <person name="Nguyen N."/>
            <person name="Okwuonu G."/>
            <person name="Ongeri F."/>
            <person name="Pham C."/>
            <person name="Simmons D."/>
            <person name="Wilczek-Boney K."/>
            <person name="Hale W."/>
            <person name="Jakkamsetti A."/>
            <person name="Pham P."/>
            <person name="Ruth R."/>
            <person name="San Lucas F."/>
            <person name="Warren J."/>
            <person name="Zhang J."/>
            <person name="Zhao Z."/>
            <person name="Zhou C."/>
            <person name="Zhu D."/>
            <person name="Lee S."/>
            <person name="Bess C."/>
            <person name="Blankenburg K."/>
            <person name="Forbes L."/>
            <person name="Fu Q."/>
            <person name="Gubbala S."/>
            <person name="Hirani K."/>
            <person name="Jayaseelan J.C."/>
            <person name="Lara F."/>
            <person name="Munidasa M."/>
            <person name="Palculict T."/>
            <person name="Patil S."/>
            <person name="Pu L.-L."/>
            <person name="Saada N."/>
            <person name="Tang L."/>
            <person name="Weissenberger G."/>
            <person name="Zhu Y."/>
            <person name="Hemphill L."/>
            <person name="Shang Y."/>
            <person name="Youmans B."/>
            <person name="Ayvaz T."/>
            <person name="Ross M."/>
            <person name="Santibanez J."/>
            <person name="Aqrawi P."/>
            <person name="Gross S."/>
            <person name="Joshi V."/>
            <person name="Fowler G."/>
            <person name="Nazareth L."/>
            <person name="Reid J."/>
            <person name="Worley K."/>
            <person name="Petrosino J."/>
            <person name="Highlander S."/>
            <person name="Gibbs R."/>
        </authorList>
    </citation>
    <scope>NUCLEOTIDE SEQUENCE [LARGE SCALE GENOMIC DNA]</scope>
    <source>
        <strain evidence="2 3">DSM 16608</strain>
    </source>
</reference>
<dbReference type="STRING" id="888743.HMPREF9141_2236"/>
<protein>
    <submittedName>
        <fullName evidence="2">Uncharacterized protein</fullName>
    </submittedName>
</protein>
<feature type="region of interest" description="Disordered" evidence="1">
    <location>
        <begin position="1"/>
        <end position="21"/>
    </location>
</feature>
<dbReference type="Proteomes" id="UP000005697">
    <property type="component" value="Unassembled WGS sequence"/>
</dbReference>
<comment type="caution">
    <text evidence="2">The sequence shown here is derived from an EMBL/GenBank/DDBJ whole genome shotgun (WGS) entry which is preliminary data.</text>
</comment>
<evidence type="ECO:0000313" key="2">
    <source>
        <dbReference type="EMBL" id="EGC19197.1"/>
    </source>
</evidence>
<feature type="compositionally biased region" description="Basic and acidic residues" evidence="1">
    <location>
        <begin position="1"/>
        <end position="17"/>
    </location>
</feature>